<dbReference type="SUPFAM" id="SSF46785">
    <property type="entry name" value="Winged helix' DNA-binding domain"/>
    <property type="match status" value="2"/>
</dbReference>
<dbReference type="Gene3D" id="1.10.10.10">
    <property type="entry name" value="Winged helix-like DNA-binding domain superfamily/Winged helix DNA-binding domain"/>
    <property type="match status" value="2"/>
</dbReference>
<dbReference type="InterPro" id="IPR036390">
    <property type="entry name" value="WH_DNA-bd_sf"/>
</dbReference>
<dbReference type="GO" id="GO:0003677">
    <property type="term" value="F:DNA binding"/>
    <property type="evidence" value="ECO:0007669"/>
    <property type="project" value="UniProtKB-KW"/>
</dbReference>
<protein>
    <submittedName>
        <fullName evidence="6">GntR family transcriptional regulator</fullName>
    </submittedName>
</protein>
<feature type="domain" description="HTH gntR-type" evidence="4">
    <location>
        <begin position="103"/>
        <end position="159"/>
    </location>
</feature>
<dbReference type="EMBL" id="VINQ01000030">
    <property type="protein sequence ID" value="KAA0909608.1"/>
    <property type="molecule type" value="Genomic_DNA"/>
</dbReference>
<dbReference type="InterPro" id="IPR036388">
    <property type="entry name" value="WH-like_DNA-bd_sf"/>
</dbReference>
<dbReference type="Proteomes" id="UP000325291">
    <property type="component" value="Unassembled WGS sequence"/>
</dbReference>
<keyword evidence="7" id="KW-1185">Reference proteome</keyword>
<dbReference type="PANTHER" id="PTHR43537">
    <property type="entry name" value="TRANSCRIPTIONAL REGULATOR, GNTR FAMILY"/>
    <property type="match status" value="1"/>
</dbReference>
<dbReference type="Pfam" id="PF00392">
    <property type="entry name" value="GntR"/>
    <property type="match status" value="1"/>
</dbReference>
<accession>A0A5A9YXP5</accession>
<gene>
    <name evidence="6" type="ORF">FLO80_20770</name>
</gene>
<evidence type="ECO:0000256" key="2">
    <source>
        <dbReference type="ARBA" id="ARBA00023125"/>
    </source>
</evidence>
<organism evidence="6 7">
    <name type="scientific">Aquicoccus porphyridii</name>
    <dbReference type="NCBI Taxonomy" id="1852029"/>
    <lineage>
        <taxon>Bacteria</taxon>
        <taxon>Pseudomonadati</taxon>
        <taxon>Pseudomonadota</taxon>
        <taxon>Alphaproteobacteria</taxon>
        <taxon>Rhodobacterales</taxon>
        <taxon>Paracoccaceae</taxon>
        <taxon>Aquicoccus</taxon>
    </lineage>
</organism>
<name>A0A5A9YXP5_9RHOB</name>
<evidence type="ECO:0000256" key="3">
    <source>
        <dbReference type="ARBA" id="ARBA00023163"/>
    </source>
</evidence>
<dbReference type="Gene3D" id="1.20.120.530">
    <property type="entry name" value="GntR ligand-binding domain-like"/>
    <property type="match status" value="1"/>
</dbReference>
<keyword evidence="2" id="KW-0238">DNA-binding</keyword>
<evidence type="ECO:0000313" key="7">
    <source>
        <dbReference type="Proteomes" id="UP000325291"/>
    </source>
</evidence>
<feature type="domain" description="HTH gntR-type" evidence="4">
    <location>
        <begin position="24"/>
        <end position="82"/>
    </location>
</feature>
<dbReference type="SMART" id="SM00345">
    <property type="entry name" value="HTH_GNTR"/>
    <property type="match status" value="2"/>
</dbReference>
<feature type="domain" description="GntR C-terminal" evidence="5">
    <location>
        <begin position="170"/>
        <end position="296"/>
    </location>
</feature>
<proteinExistence type="predicted"/>
<evidence type="ECO:0000313" key="6">
    <source>
        <dbReference type="EMBL" id="KAA0909608.1"/>
    </source>
</evidence>
<dbReference type="Pfam" id="PF07729">
    <property type="entry name" value="FCD"/>
    <property type="match status" value="1"/>
</dbReference>
<dbReference type="SUPFAM" id="SSF48008">
    <property type="entry name" value="GntR ligand-binding domain-like"/>
    <property type="match status" value="1"/>
</dbReference>
<evidence type="ECO:0000259" key="5">
    <source>
        <dbReference type="SMART" id="SM00895"/>
    </source>
</evidence>
<evidence type="ECO:0000256" key="1">
    <source>
        <dbReference type="ARBA" id="ARBA00023015"/>
    </source>
</evidence>
<dbReference type="AlphaFoldDB" id="A0A5A9YXP5"/>
<keyword evidence="1" id="KW-0805">Transcription regulation</keyword>
<sequence>MNHEPRPHPRRIAGSEPSDLQRELARKVLARLQSECAAAGQRLSVPGLAREFGVSRSPMTGALNLLNEAGVLRPAEPRGLEIARDLAEIDVDSLLPASPLEALYRRIMRDRASGKLPQEISETELMPRYDISRGTVRKLLMRFSDEGLAKRQPGHGWRFADMLDAETTAESYEIRQIVECAALTSPRFRFDPDRAAIIRRAHERLRSGGAGIDGDAWFQVNADFHEGLASFSQNRFAVEIVRQQNNLRRMGEAAAFEDLPMERVRQSCEEHLAILDAAEAGDREWAAALMRRHLHGSAMFQPPGID</sequence>
<dbReference type="SMART" id="SM00895">
    <property type="entry name" value="FCD"/>
    <property type="match status" value="1"/>
</dbReference>
<reference evidence="6 7" key="1">
    <citation type="submission" date="2019-07" db="EMBL/GenBank/DDBJ databases">
        <title>Aquicoccus porphyridii gen. nov., sp. nov., isolated from a small marine red alga, Porphyridium marinum.</title>
        <authorList>
            <person name="Liu L."/>
        </authorList>
    </citation>
    <scope>NUCLEOTIDE SEQUENCE [LARGE SCALE GENOMIC DNA]</scope>
    <source>
        <strain evidence="6 7">L1 8-17</strain>
    </source>
</reference>
<evidence type="ECO:0000259" key="4">
    <source>
        <dbReference type="SMART" id="SM00345"/>
    </source>
</evidence>
<dbReference type="InterPro" id="IPR008920">
    <property type="entry name" value="TF_FadR/GntR_C"/>
</dbReference>
<comment type="caution">
    <text evidence="6">The sequence shown here is derived from an EMBL/GenBank/DDBJ whole genome shotgun (WGS) entry which is preliminary data.</text>
</comment>
<dbReference type="PANTHER" id="PTHR43537:SF5">
    <property type="entry name" value="UXU OPERON TRANSCRIPTIONAL REGULATOR"/>
    <property type="match status" value="1"/>
</dbReference>
<dbReference type="InterPro" id="IPR000524">
    <property type="entry name" value="Tscrpt_reg_HTH_GntR"/>
</dbReference>
<dbReference type="InterPro" id="IPR011711">
    <property type="entry name" value="GntR_C"/>
</dbReference>
<dbReference type="RefSeq" id="WP_111369300.1">
    <property type="nucleotide sequence ID" value="NZ_VINQ01000030.1"/>
</dbReference>
<dbReference type="GO" id="GO:0003700">
    <property type="term" value="F:DNA-binding transcription factor activity"/>
    <property type="evidence" value="ECO:0007669"/>
    <property type="project" value="InterPro"/>
</dbReference>
<keyword evidence="3" id="KW-0804">Transcription</keyword>